<dbReference type="Proteomes" id="UP001054889">
    <property type="component" value="Unassembled WGS sequence"/>
</dbReference>
<dbReference type="AlphaFoldDB" id="A0AAV5D676"/>
<name>A0AAV5D676_ELECO</name>
<evidence type="ECO:0000313" key="2">
    <source>
        <dbReference type="Proteomes" id="UP001054889"/>
    </source>
</evidence>
<dbReference type="EMBL" id="BQKI01000012">
    <property type="protein sequence ID" value="GJN05751.1"/>
    <property type="molecule type" value="Genomic_DNA"/>
</dbReference>
<gene>
    <name evidence="1" type="primary">ga23413</name>
    <name evidence="1" type="ORF">PR202_ga23413</name>
</gene>
<protein>
    <submittedName>
        <fullName evidence="1">Uncharacterized protein</fullName>
    </submittedName>
</protein>
<accession>A0AAV5D676</accession>
<evidence type="ECO:0000313" key="1">
    <source>
        <dbReference type="EMBL" id="GJN05751.1"/>
    </source>
</evidence>
<reference evidence="1" key="1">
    <citation type="journal article" date="2018" name="DNA Res.">
        <title>Multiple hybrid de novo genome assembly of finger millet, an orphan allotetraploid crop.</title>
        <authorList>
            <person name="Hatakeyama M."/>
            <person name="Aluri S."/>
            <person name="Balachadran M.T."/>
            <person name="Sivarajan S.R."/>
            <person name="Patrignani A."/>
            <person name="Gruter S."/>
            <person name="Poveda L."/>
            <person name="Shimizu-Inatsugi R."/>
            <person name="Baeten J."/>
            <person name="Francoijs K.J."/>
            <person name="Nataraja K.N."/>
            <person name="Reddy Y.A.N."/>
            <person name="Phadnis S."/>
            <person name="Ravikumar R.L."/>
            <person name="Schlapbach R."/>
            <person name="Sreeman S.M."/>
            <person name="Shimizu K.K."/>
        </authorList>
    </citation>
    <scope>NUCLEOTIDE SEQUENCE</scope>
</reference>
<comment type="caution">
    <text evidence="1">The sequence shown here is derived from an EMBL/GenBank/DDBJ whole genome shotgun (WGS) entry which is preliminary data.</text>
</comment>
<reference evidence="1" key="2">
    <citation type="submission" date="2021-12" db="EMBL/GenBank/DDBJ databases">
        <title>Resequencing data analysis of finger millet.</title>
        <authorList>
            <person name="Hatakeyama M."/>
            <person name="Aluri S."/>
            <person name="Balachadran M.T."/>
            <person name="Sivarajan S.R."/>
            <person name="Poveda L."/>
            <person name="Shimizu-Inatsugi R."/>
            <person name="Schlapbach R."/>
            <person name="Sreeman S.M."/>
            <person name="Shimizu K.K."/>
        </authorList>
    </citation>
    <scope>NUCLEOTIDE SEQUENCE</scope>
</reference>
<organism evidence="1 2">
    <name type="scientific">Eleusine coracana subsp. coracana</name>
    <dbReference type="NCBI Taxonomy" id="191504"/>
    <lineage>
        <taxon>Eukaryota</taxon>
        <taxon>Viridiplantae</taxon>
        <taxon>Streptophyta</taxon>
        <taxon>Embryophyta</taxon>
        <taxon>Tracheophyta</taxon>
        <taxon>Spermatophyta</taxon>
        <taxon>Magnoliopsida</taxon>
        <taxon>Liliopsida</taxon>
        <taxon>Poales</taxon>
        <taxon>Poaceae</taxon>
        <taxon>PACMAD clade</taxon>
        <taxon>Chloridoideae</taxon>
        <taxon>Cynodonteae</taxon>
        <taxon>Eleusininae</taxon>
        <taxon>Eleusine</taxon>
    </lineage>
</organism>
<keyword evidence="2" id="KW-1185">Reference proteome</keyword>
<proteinExistence type="predicted"/>
<sequence length="75" mass="8454">MAMSSNAAPHVVEDCLGVLQLLSDGTVLRSDFPVLPTEAFPDVPGIQWKDVVYDAEHSLKLRMYRRPLTRPRSCR</sequence>